<protein>
    <submittedName>
        <fullName evidence="1">Uncharacterized protein</fullName>
    </submittedName>
</protein>
<organism evidence="1 2">
    <name type="scientific">Cardiocondyla obscurior</name>
    <dbReference type="NCBI Taxonomy" id="286306"/>
    <lineage>
        <taxon>Eukaryota</taxon>
        <taxon>Metazoa</taxon>
        <taxon>Ecdysozoa</taxon>
        <taxon>Arthropoda</taxon>
        <taxon>Hexapoda</taxon>
        <taxon>Insecta</taxon>
        <taxon>Pterygota</taxon>
        <taxon>Neoptera</taxon>
        <taxon>Endopterygota</taxon>
        <taxon>Hymenoptera</taxon>
        <taxon>Apocrita</taxon>
        <taxon>Aculeata</taxon>
        <taxon>Formicoidea</taxon>
        <taxon>Formicidae</taxon>
        <taxon>Myrmicinae</taxon>
        <taxon>Cardiocondyla</taxon>
    </lineage>
</organism>
<name>A0AAW2GBS3_9HYME</name>
<keyword evidence="2" id="KW-1185">Reference proteome</keyword>
<dbReference type="EMBL" id="JADYXP020000005">
    <property type="protein sequence ID" value="KAL0123945.1"/>
    <property type="molecule type" value="Genomic_DNA"/>
</dbReference>
<dbReference type="Proteomes" id="UP001430953">
    <property type="component" value="Unassembled WGS sequence"/>
</dbReference>
<proteinExistence type="predicted"/>
<sequence length="36" mass="4170">MHVLTRVHTRLRALDPIDRWRSCVRCGVTSASTYVL</sequence>
<reference evidence="1 2" key="1">
    <citation type="submission" date="2023-03" db="EMBL/GenBank/DDBJ databases">
        <title>High recombination rates correlate with genetic variation in Cardiocondyla obscurior ants.</title>
        <authorList>
            <person name="Errbii M."/>
        </authorList>
    </citation>
    <scope>NUCLEOTIDE SEQUENCE [LARGE SCALE GENOMIC DNA]</scope>
    <source>
        <strain evidence="1">Alpha-2009</strain>
        <tissue evidence="1">Whole body</tissue>
    </source>
</reference>
<evidence type="ECO:0000313" key="2">
    <source>
        <dbReference type="Proteomes" id="UP001430953"/>
    </source>
</evidence>
<gene>
    <name evidence="1" type="ORF">PUN28_006045</name>
</gene>
<evidence type="ECO:0000313" key="1">
    <source>
        <dbReference type="EMBL" id="KAL0123945.1"/>
    </source>
</evidence>
<accession>A0AAW2GBS3</accession>
<comment type="caution">
    <text evidence="1">The sequence shown here is derived from an EMBL/GenBank/DDBJ whole genome shotgun (WGS) entry which is preliminary data.</text>
</comment>
<dbReference type="AlphaFoldDB" id="A0AAW2GBS3"/>